<evidence type="ECO:0000313" key="2">
    <source>
        <dbReference type="Proteomes" id="UP000468717"/>
    </source>
</evidence>
<dbReference type="Proteomes" id="UP000468717">
    <property type="component" value="Unassembled WGS sequence"/>
</dbReference>
<evidence type="ECO:0000313" key="1">
    <source>
        <dbReference type="EMBL" id="KAB8062988.1"/>
    </source>
</evidence>
<dbReference type="EMBL" id="WFLI01000027">
    <property type="protein sequence ID" value="KAB8062988.1"/>
    <property type="molecule type" value="Genomic_DNA"/>
</dbReference>
<sequence length="75" mass="8753">MRAQLPVQIGHADNIVSLHRRRACRPADNAQWQYQFKIPALKRGKKSDQLLQPRYKWAFSLRKNNARSKIGQALI</sequence>
<organism evidence="1 2">
    <name type="scientific">Janthinobacterium violaceinigrum</name>
    <dbReference type="NCBI Taxonomy" id="2654252"/>
    <lineage>
        <taxon>Bacteria</taxon>
        <taxon>Pseudomonadati</taxon>
        <taxon>Pseudomonadota</taxon>
        <taxon>Betaproteobacteria</taxon>
        <taxon>Burkholderiales</taxon>
        <taxon>Oxalobacteraceae</taxon>
        <taxon>Janthinobacterium</taxon>
    </lineage>
</organism>
<protein>
    <submittedName>
        <fullName evidence="1">Uncharacterized protein</fullName>
    </submittedName>
</protein>
<reference evidence="1 2" key="1">
    <citation type="submission" date="2019-10" db="EMBL/GenBank/DDBJ databases">
        <title>Three novel species isolated from a subtropical stream in China.</title>
        <authorList>
            <person name="Lu H."/>
        </authorList>
    </citation>
    <scope>NUCLEOTIDE SEQUENCE [LARGE SCALE GENOMIC DNA]</scope>
    <source>
        <strain evidence="1 2">FT13W</strain>
    </source>
</reference>
<keyword evidence="2" id="KW-1185">Reference proteome</keyword>
<dbReference type="RefSeq" id="WP_152284021.1">
    <property type="nucleotide sequence ID" value="NZ_WFLI01000027.1"/>
</dbReference>
<dbReference type="AlphaFoldDB" id="A0A6I1I7F4"/>
<accession>A0A6I1I7F4</accession>
<gene>
    <name evidence="1" type="ORF">GCN75_20270</name>
</gene>
<proteinExistence type="predicted"/>
<comment type="caution">
    <text evidence="1">The sequence shown here is derived from an EMBL/GenBank/DDBJ whole genome shotgun (WGS) entry which is preliminary data.</text>
</comment>
<name>A0A6I1I7F4_9BURK</name>